<keyword evidence="2" id="KW-1185">Reference proteome</keyword>
<name>A0ACA9RQR7_9GLOM</name>
<organism evidence="1 2">
    <name type="scientific">Racocetra persica</name>
    <dbReference type="NCBI Taxonomy" id="160502"/>
    <lineage>
        <taxon>Eukaryota</taxon>
        <taxon>Fungi</taxon>
        <taxon>Fungi incertae sedis</taxon>
        <taxon>Mucoromycota</taxon>
        <taxon>Glomeromycotina</taxon>
        <taxon>Glomeromycetes</taxon>
        <taxon>Diversisporales</taxon>
        <taxon>Gigasporaceae</taxon>
        <taxon>Racocetra</taxon>
    </lineage>
</organism>
<proteinExistence type="predicted"/>
<reference evidence="1" key="1">
    <citation type="submission" date="2021-06" db="EMBL/GenBank/DDBJ databases">
        <authorList>
            <person name="Kallberg Y."/>
            <person name="Tangrot J."/>
            <person name="Rosling A."/>
        </authorList>
    </citation>
    <scope>NUCLEOTIDE SEQUENCE</scope>
    <source>
        <strain evidence="1">MA461A</strain>
    </source>
</reference>
<sequence length="191" mass="21810">MSSAPVSMEDQQKLLEEALNVVKVQAFQMKKCLANNKLMDGLKHCSTMLAELRTSVLTPKNYYELYMAIFDALRHLTTYLMDAHTSGRHHLADLYELVQYAGNIIPRLYLMITVGSAYMSQRDAPVREIMKDMMEMSRGVQHPTRGLFLRHYLSGMTRDSLPVGSDNGPQGNLQDSISFILTNFIEMNKLW</sequence>
<feature type="non-terminal residue" evidence="1">
    <location>
        <position position="191"/>
    </location>
</feature>
<comment type="caution">
    <text evidence="1">The sequence shown here is derived from an EMBL/GenBank/DDBJ whole genome shotgun (WGS) entry which is preliminary data.</text>
</comment>
<evidence type="ECO:0000313" key="2">
    <source>
        <dbReference type="Proteomes" id="UP000789920"/>
    </source>
</evidence>
<evidence type="ECO:0000313" key="1">
    <source>
        <dbReference type="EMBL" id="CAG8805431.1"/>
    </source>
</evidence>
<protein>
    <submittedName>
        <fullName evidence="1">1331_t:CDS:1</fullName>
    </submittedName>
</protein>
<accession>A0ACA9RQR7</accession>
<gene>
    <name evidence="1" type="ORF">RPERSI_LOCUS21931</name>
</gene>
<dbReference type="EMBL" id="CAJVQC010065371">
    <property type="protein sequence ID" value="CAG8805431.1"/>
    <property type="molecule type" value="Genomic_DNA"/>
</dbReference>
<dbReference type="Proteomes" id="UP000789920">
    <property type="component" value="Unassembled WGS sequence"/>
</dbReference>